<dbReference type="AlphaFoldDB" id="A0A3G9JPX9"/>
<dbReference type="Proteomes" id="UP000268059">
    <property type="component" value="Chromosome"/>
</dbReference>
<keyword evidence="10" id="KW-1185">Reference proteome</keyword>
<dbReference type="Pfam" id="PF02302">
    <property type="entry name" value="PTS_IIB"/>
    <property type="match status" value="1"/>
</dbReference>
<name>A0A3G9JPX9_9FIRM</name>
<dbReference type="InterPro" id="IPR043129">
    <property type="entry name" value="ATPase_NBD"/>
</dbReference>
<reference evidence="9 10" key="1">
    <citation type="submission" date="2018-11" db="EMBL/GenBank/DDBJ databases">
        <title>Novel Erysipelotrichaceae bacterium isolated from small intestine of a swine.</title>
        <authorList>
            <person name="Kim J.S."/>
            <person name="Choe H."/>
            <person name="Lee Y.R."/>
            <person name="Kim K.M."/>
            <person name="Park D.S."/>
        </authorList>
    </citation>
    <scope>NUCLEOTIDE SEQUENCE [LARGE SCALE GENOMIC DNA]</scope>
    <source>
        <strain evidence="9 10">SG0102</strain>
    </source>
</reference>
<keyword evidence="3" id="KW-0762">Sugar transport</keyword>
<accession>A0A3G9JPX9</accession>
<sequence length="473" mass="53264">MDEFLKEIYVAVFKKWLTFQKSEEYTISEETSPEEAIVLTSDVTIGKIVFHDQCVMELSVTNKKTDQIEYYLHFQMQTLKHAVCLFREMVSTMSTFNEQKTVKVLLSCTSGLTTGFFADQLNTAAKAMHKDYSFEAVAYNELANVGTDYNIILLAPQISYQEARVRSIFDRTPVTTIPSIAFAKYDCDAVFKLIEKTLFEDENKKESVNLPGVLRLSINHPDQILAIGIIKTAHHVHLHYRVYEKQNILTYGDIIKHAIALVDFNDIINMALMKCPHIKHVAIAAPGIMACGHMTLLGHGFDHTDVVGYLKGLHPSLTFSLDNDVNAIVSGLYALQDDVDSLSFMFLPRGHYIGGVGSIYKGQLIKGFENVAGEVQYMPIAYSDDPEKLGKSEDGSKEILAKTLAGVISVLGPEEIAYYCSNVPSEDELYHAIKNYVPEEYIPPIKKIENLKEYILFGEMIQIIMRLENDPKN</sequence>
<dbReference type="GO" id="GO:0008982">
    <property type="term" value="F:protein-N(PI)-phosphohistidine-sugar phosphotransferase activity"/>
    <property type="evidence" value="ECO:0007669"/>
    <property type="project" value="InterPro"/>
</dbReference>
<gene>
    <name evidence="9" type="ORF">SG0102_12420</name>
</gene>
<evidence type="ECO:0000256" key="3">
    <source>
        <dbReference type="ARBA" id="ARBA00022597"/>
    </source>
</evidence>
<evidence type="ECO:0000313" key="10">
    <source>
        <dbReference type="Proteomes" id="UP000268059"/>
    </source>
</evidence>
<keyword evidence="5" id="KW-0598">Phosphotransferase system</keyword>
<protein>
    <recommendedName>
        <fullName evidence="8">PTS EIIB type-3 domain-containing protein</fullName>
    </recommendedName>
</protein>
<evidence type="ECO:0000259" key="8">
    <source>
        <dbReference type="PROSITE" id="PS51100"/>
    </source>
</evidence>
<dbReference type="SUPFAM" id="SSF53067">
    <property type="entry name" value="Actin-like ATPase domain"/>
    <property type="match status" value="1"/>
</dbReference>
<organism evidence="9 10">
    <name type="scientific">Intestinibaculum porci</name>
    <dbReference type="NCBI Taxonomy" id="2487118"/>
    <lineage>
        <taxon>Bacteria</taxon>
        <taxon>Bacillati</taxon>
        <taxon>Bacillota</taxon>
        <taxon>Erysipelotrichia</taxon>
        <taxon>Erysipelotrichales</taxon>
        <taxon>Erysipelotrichaceae</taxon>
        <taxon>Intestinibaculum</taxon>
    </lineage>
</organism>
<evidence type="ECO:0000313" key="9">
    <source>
        <dbReference type="EMBL" id="BBH26308.1"/>
    </source>
</evidence>
<dbReference type="InterPro" id="IPR051819">
    <property type="entry name" value="PTS_sugar-specific_EIIB"/>
</dbReference>
<dbReference type="SUPFAM" id="SSF52794">
    <property type="entry name" value="PTS system IIB component-like"/>
    <property type="match status" value="1"/>
</dbReference>
<feature type="domain" description="PTS EIIB type-3" evidence="8">
    <location>
        <begin position="101"/>
        <end position="204"/>
    </location>
</feature>
<dbReference type="EMBL" id="AP019309">
    <property type="protein sequence ID" value="BBH26308.1"/>
    <property type="molecule type" value="Genomic_DNA"/>
</dbReference>
<evidence type="ECO:0000256" key="7">
    <source>
        <dbReference type="PROSITE-ProRule" id="PRU00423"/>
    </source>
</evidence>
<dbReference type="PANTHER" id="PTHR34581:SF2">
    <property type="entry name" value="PTS SYSTEM N,N'-DIACETYLCHITOBIOSE-SPECIFIC EIIB COMPONENT"/>
    <property type="match status" value="1"/>
</dbReference>
<dbReference type="Gene3D" id="3.30.420.40">
    <property type="match status" value="2"/>
</dbReference>
<keyword evidence="1" id="KW-0813">Transport</keyword>
<evidence type="ECO:0000256" key="2">
    <source>
        <dbReference type="ARBA" id="ARBA00022553"/>
    </source>
</evidence>
<evidence type="ECO:0000256" key="1">
    <source>
        <dbReference type="ARBA" id="ARBA00022448"/>
    </source>
</evidence>
<dbReference type="InterPro" id="IPR003501">
    <property type="entry name" value="PTS_EIIB_2/3"/>
</dbReference>
<dbReference type="OrthoDB" id="1647515at2"/>
<evidence type="ECO:0000256" key="4">
    <source>
        <dbReference type="ARBA" id="ARBA00022679"/>
    </source>
</evidence>
<dbReference type="RefSeq" id="WP_125119195.1">
    <property type="nucleotide sequence ID" value="NZ_AP019309.1"/>
</dbReference>
<proteinExistence type="predicted"/>
<dbReference type="Gene3D" id="3.40.50.2300">
    <property type="match status" value="1"/>
</dbReference>
<dbReference type="InterPro" id="IPR013012">
    <property type="entry name" value="PTS_EIIB_3"/>
</dbReference>
<dbReference type="PANTHER" id="PTHR34581">
    <property type="entry name" value="PTS SYSTEM N,N'-DIACETYLCHITOBIOSE-SPECIFIC EIIB COMPONENT"/>
    <property type="match status" value="1"/>
</dbReference>
<evidence type="ECO:0000256" key="6">
    <source>
        <dbReference type="ARBA" id="ARBA00022777"/>
    </source>
</evidence>
<evidence type="ECO:0000256" key="5">
    <source>
        <dbReference type="ARBA" id="ARBA00022683"/>
    </source>
</evidence>
<keyword evidence="2" id="KW-0597">Phosphoprotein</keyword>
<dbReference type="PROSITE" id="PS51100">
    <property type="entry name" value="PTS_EIIB_TYPE_3"/>
    <property type="match status" value="1"/>
</dbReference>
<feature type="modified residue" description="Phosphocysteine; by EIIA" evidence="7">
    <location>
        <position position="108"/>
    </location>
</feature>
<keyword evidence="6" id="KW-0418">Kinase</keyword>
<dbReference type="InParanoid" id="A0A3G9JPX9"/>
<keyword evidence="4" id="KW-0808">Transferase</keyword>
<dbReference type="KEGG" id="ebm:SG0102_12420"/>
<dbReference type="InterPro" id="IPR036095">
    <property type="entry name" value="PTS_EIIB-like_sf"/>
</dbReference>
<dbReference type="GO" id="GO:0016301">
    <property type="term" value="F:kinase activity"/>
    <property type="evidence" value="ECO:0007669"/>
    <property type="project" value="UniProtKB-KW"/>
</dbReference>
<dbReference type="GO" id="GO:0009401">
    <property type="term" value="P:phosphoenolpyruvate-dependent sugar phosphotransferase system"/>
    <property type="evidence" value="ECO:0007669"/>
    <property type="project" value="UniProtKB-KW"/>
</dbReference>